<keyword evidence="2" id="KW-0472">Membrane</keyword>
<feature type="region of interest" description="Disordered" evidence="1">
    <location>
        <begin position="163"/>
        <end position="185"/>
    </location>
</feature>
<evidence type="ECO:0000313" key="5">
    <source>
        <dbReference type="Proteomes" id="UP000308197"/>
    </source>
</evidence>
<protein>
    <recommendedName>
        <fullName evidence="6">Mid2 domain-containing protein</fullName>
    </recommendedName>
</protein>
<feature type="compositionally biased region" description="Low complexity" evidence="1">
    <location>
        <begin position="59"/>
        <end position="128"/>
    </location>
</feature>
<evidence type="ECO:0000256" key="1">
    <source>
        <dbReference type="SAM" id="MobiDB-lite"/>
    </source>
</evidence>
<evidence type="ECO:0008006" key="6">
    <source>
        <dbReference type="Google" id="ProtNLM"/>
    </source>
</evidence>
<reference evidence="4 5" key="1">
    <citation type="journal article" date="2019" name="Nat. Ecol. Evol.">
        <title>Megaphylogeny resolves global patterns of mushroom evolution.</title>
        <authorList>
            <person name="Varga T."/>
            <person name="Krizsan K."/>
            <person name="Foldi C."/>
            <person name="Dima B."/>
            <person name="Sanchez-Garcia M."/>
            <person name="Sanchez-Ramirez S."/>
            <person name="Szollosi G.J."/>
            <person name="Szarkandi J.G."/>
            <person name="Papp V."/>
            <person name="Albert L."/>
            <person name="Andreopoulos W."/>
            <person name="Angelini C."/>
            <person name="Antonin V."/>
            <person name="Barry K.W."/>
            <person name="Bougher N.L."/>
            <person name="Buchanan P."/>
            <person name="Buyck B."/>
            <person name="Bense V."/>
            <person name="Catcheside P."/>
            <person name="Chovatia M."/>
            <person name="Cooper J."/>
            <person name="Damon W."/>
            <person name="Desjardin D."/>
            <person name="Finy P."/>
            <person name="Geml J."/>
            <person name="Haridas S."/>
            <person name="Hughes K."/>
            <person name="Justo A."/>
            <person name="Karasinski D."/>
            <person name="Kautmanova I."/>
            <person name="Kiss B."/>
            <person name="Kocsube S."/>
            <person name="Kotiranta H."/>
            <person name="LaButti K.M."/>
            <person name="Lechner B.E."/>
            <person name="Liimatainen K."/>
            <person name="Lipzen A."/>
            <person name="Lukacs Z."/>
            <person name="Mihaltcheva S."/>
            <person name="Morgado L.N."/>
            <person name="Niskanen T."/>
            <person name="Noordeloos M.E."/>
            <person name="Ohm R.A."/>
            <person name="Ortiz-Santana B."/>
            <person name="Ovrebo C."/>
            <person name="Racz N."/>
            <person name="Riley R."/>
            <person name="Savchenko A."/>
            <person name="Shiryaev A."/>
            <person name="Soop K."/>
            <person name="Spirin V."/>
            <person name="Szebenyi C."/>
            <person name="Tomsovsky M."/>
            <person name="Tulloss R.E."/>
            <person name="Uehling J."/>
            <person name="Grigoriev I.V."/>
            <person name="Vagvolgyi C."/>
            <person name="Papp T."/>
            <person name="Martin F.M."/>
            <person name="Miettinen O."/>
            <person name="Hibbett D.S."/>
            <person name="Nagy L.G."/>
        </authorList>
    </citation>
    <scope>NUCLEOTIDE SEQUENCE [LARGE SCALE GENOMIC DNA]</scope>
    <source>
        <strain evidence="4 5">HHB13444</strain>
    </source>
</reference>
<proteinExistence type="predicted"/>
<dbReference type="EMBL" id="ML211044">
    <property type="protein sequence ID" value="TFK90506.1"/>
    <property type="molecule type" value="Genomic_DNA"/>
</dbReference>
<feature type="compositionally biased region" description="Gly residues" evidence="1">
    <location>
        <begin position="49"/>
        <end position="58"/>
    </location>
</feature>
<keyword evidence="2" id="KW-0812">Transmembrane</keyword>
<feature type="signal peptide" evidence="3">
    <location>
        <begin position="1"/>
        <end position="26"/>
    </location>
</feature>
<gene>
    <name evidence="4" type="ORF">K466DRAFT_448239</name>
</gene>
<organism evidence="4 5">
    <name type="scientific">Polyporus arcularius HHB13444</name>
    <dbReference type="NCBI Taxonomy" id="1314778"/>
    <lineage>
        <taxon>Eukaryota</taxon>
        <taxon>Fungi</taxon>
        <taxon>Dikarya</taxon>
        <taxon>Basidiomycota</taxon>
        <taxon>Agaricomycotina</taxon>
        <taxon>Agaricomycetes</taxon>
        <taxon>Polyporales</taxon>
        <taxon>Polyporaceae</taxon>
        <taxon>Polyporus</taxon>
    </lineage>
</organism>
<keyword evidence="5" id="KW-1185">Reference proteome</keyword>
<feature type="non-terminal residue" evidence="4">
    <location>
        <position position="398"/>
    </location>
</feature>
<dbReference type="STRING" id="1314778.A0A5C3PLS0"/>
<accession>A0A5C3PLS0</accession>
<evidence type="ECO:0000313" key="4">
    <source>
        <dbReference type="EMBL" id="TFK90506.1"/>
    </source>
</evidence>
<feature type="transmembrane region" description="Helical" evidence="2">
    <location>
        <begin position="190"/>
        <end position="210"/>
    </location>
</feature>
<sequence length="398" mass="40143">MLTSRSLARCLVFLSVNALVLSGAAARQDHALAFPTPAPVAPRAIFPPFGGGGAGSGTETGTSTDTLATSTSATSTSATSSATSASTSDTATSTSGTSTSTSDTATSTSASATSSSTSATTSATSAPITTPPPASPTVSASVTTNAQGVETTVFMTLTPTLSDTSSASATSAGSSSGTSTKSSGISKSTIIGLSVSGGVALIGLVTFIVWKFTRKRFTDDDFDNEAIKWPELNAHGDDIHAPLPTNRTGGAGFETPSQVNLARPDSRAGSIAPSAAASSVELFANRDPYAVPPLPHLNPNMPYRDDPSQVYYDNDPYAQAPPPGEAYPMTQINRGRSPGPQMAMQGGFDARVASPAPQALGADYRARSPGPAMSLYSGRASPGPQAGRMSPGPQMAYG</sequence>
<dbReference type="AlphaFoldDB" id="A0A5C3PLS0"/>
<dbReference type="InParanoid" id="A0A5C3PLS0"/>
<feature type="region of interest" description="Disordered" evidence="1">
    <location>
        <begin position="316"/>
        <end position="398"/>
    </location>
</feature>
<evidence type="ECO:0000256" key="2">
    <source>
        <dbReference type="SAM" id="Phobius"/>
    </source>
</evidence>
<feature type="region of interest" description="Disordered" evidence="1">
    <location>
        <begin position="45"/>
        <end position="141"/>
    </location>
</feature>
<keyword evidence="2" id="KW-1133">Transmembrane helix</keyword>
<feature type="chain" id="PRO_5023038926" description="Mid2 domain-containing protein" evidence="3">
    <location>
        <begin position="27"/>
        <end position="398"/>
    </location>
</feature>
<dbReference type="Proteomes" id="UP000308197">
    <property type="component" value="Unassembled WGS sequence"/>
</dbReference>
<keyword evidence="3" id="KW-0732">Signal</keyword>
<name>A0A5C3PLS0_9APHY</name>
<evidence type="ECO:0000256" key="3">
    <source>
        <dbReference type="SAM" id="SignalP"/>
    </source>
</evidence>